<accession>A0A433DBD9</accession>
<dbReference type="OrthoDB" id="10261055at2759"/>
<reference evidence="1 2" key="1">
    <citation type="journal article" date="2018" name="New Phytol.">
        <title>Phylogenomics of Endogonaceae and evolution of mycorrhizas within Mucoromycota.</title>
        <authorList>
            <person name="Chang Y."/>
            <person name="Desiro A."/>
            <person name="Na H."/>
            <person name="Sandor L."/>
            <person name="Lipzen A."/>
            <person name="Clum A."/>
            <person name="Barry K."/>
            <person name="Grigoriev I.V."/>
            <person name="Martin F.M."/>
            <person name="Stajich J.E."/>
            <person name="Smith M.E."/>
            <person name="Bonito G."/>
            <person name="Spatafora J.W."/>
        </authorList>
    </citation>
    <scope>NUCLEOTIDE SEQUENCE [LARGE SCALE GENOMIC DNA]</scope>
    <source>
        <strain evidence="1 2">GMNB39</strain>
    </source>
</reference>
<dbReference type="InterPro" id="IPR027291">
    <property type="entry name" value="Glyco_hydro_38_N_sf"/>
</dbReference>
<dbReference type="Proteomes" id="UP000268093">
    <property type="component" value="Unassembled WGS sequence"/>
</dbReference>
<dbReference type="AlphaFoldDB" id="A0A433DBD9"/>
<dbReference type="GO" id="GO:0004559">
    <property type="term" value="F:alpha-mannosidase activity"/>
    <property type="evidence" value="ECO:0007669"/>
    <property type="project" value="InterPro"/>
</dbReference>
<dbReference type="PANTHER" id="PTHR11607">
    <property type="entry name" value="ALPHA-MANNOSIDASE"/>
    <property type="match status" value="1"/>
</dbReference>
<dbReference type="PANTHER" id="PTHR11607:SF3">
    <property type="entry name" value="LYSOSOMAL ALPHA-MANNOSIDASE"/>
    <property type="match status" value="1"/>
</dbReference>
<protein>
    <submittedName>
        <fullName evidence="1">Uncharacterized protein</fullName>
    </submittedName>
</protein>
<dbReference type="GO" id="GO:0006013">
    <property type="term" value="P:mannose metabolic process"/>
    <property type="evidence" value="ECO:0007669"/>
    <property type="project" value="InterPro"/>
</dbReference>
<dbReference type="InterPro" id="IPR000602">
    <property type="entry name" value="Glyco_hydro_38_N"/>
</dbReference>
<proteinExistence type="predicted"/>
<keyword evidence="2" id="KW-1185">Reference proteome</keyword>
<dbReference type="InterPro" id="IPR011330">
    <property type="entry name" value="Glyco_hydro/deAcase_b/a-brl"/>
</dbReference>
<dbReference type="SUPFAM" id="SSF88713">
    <property type="entry name" value="Glycoside hydrolase/deacetylase"/>
    <property type="match status" value="1"/>
</dbReference>
<sequence length="255" mass="29833">MNPFAINISPSPKEIRLYLVILLLTTLTLLWRNTLYSYITAYTPSTPLIISLVPHSHCDAGWNKPLNDYYDQDVKYILQRVTLELLRNPARRFVWSDLQYVVTWLHEDGDNRVSPNTSSDVREFLARDGDTAVKFLESRATWRQLMGGEKGEGVTWRRLMWWLVHGGQFEFVGGGWIGHDEALVTPSSMVDNMEVGLEWLKREFGIDPFGDWHRFLRYFRCHSDVTPVIFKQMGYDAMIMGRIDNRLRDKWSAQR</sequence>
<dbReference type="Gene3D" id="3.20.110.10">
    <property type="entry name" value="Glycoside hydrolase 38, N terminal domain"/>
    <property type="match status" value="2"/>
</dbReference>
<evidence type="ECO:0000313" key="2">
    <source>
        <dbReference type="Proteomes" id="UP000268093"/>
    </source>
</evidence>
<name>A0A433DBD9_9FUNG</name>
<dbReference type="InterPro" id="IPR050843">
    <property type="entry name" value="Glycosyl_Hydrlase_38"/>
</dbReference>
<gene>
    <name evidence="1" type="ORF">BC936DRAFT_144915</name>
</gene>
<comment type="caution">
    <text evidence="1">The sequence shown here is derived from an EMBL/GenBank/DDBJ whole genome shotgun (WGS) entry which is preliminary data.</text>
</comment>
<organism evidence="1 2">
    <name type="scientific">Jimgerdemannia flammicorona</name>
    <dbReference type="NCBI Taxonomy" id="994334"/>
    <lineage>
        <taxon>Eukaryota</taxon>
        <taxon>Fungi</taxon>
        <taxon>Fungi incertae sedis</taxon>
        <taxon>Mucoromycota</taxon>
        <taxon>Mucoromycotina</taxon>
        <taxon>Endogonomycetes</taxon>
        <taxon>Endogonales</taxon>
        <taxon>Endogonaceae</taxon>
        <taxon>Jimgerdemannia</taxon>
    </lineage>
</organism>
<dbReference type="EMBL" id="RBNI01003680">
    <property type="protein sequence ID" value="RUP48139.1"/>
    <property type="molecule type" value="Genomic_DNA"/>
</dbReference>
<evidence type="ECO:0000313" key="1">
    <source>
        <dbReference type="EMBL" id="RUP48139.1"/>
    </source>
</evidence>
<dbReference type="Pfam" id="PF01074">
    <property type="entry name" value="Glyco_hydro_38N"/>
    <property type="match status" value="2"/>
</dbReference>